<organism evidence="2 3">
    <name type="scientific">Phreatobacter oligotrophus</name>
    <dbReference type="NCBI Taxonomy" id="1122261"/>
    <lineage>
        <taxon>Bacteria</taxon>
        <taxon>Pseudomonadati</taxon>
        <taxon>Pseudomonadota</taxon>
        <taxon>Alphaproteobacteria</taxon>
        <taxon>Hyphomicrobiales</taxon>
        <taxon>Phreatobacteraceae</taxon>
        <taxon>Phreatobacter</taxon>
    </lineage>
</organism>
<gene>
    <name evidence="2" type="ORF">C8P69_105375</name>
</gene>
<dbReference type="OrthoDB" id="7362478at2"/>
<evidence type="ECO:0000313" key="3">
    <source>
        <dbReference type="Proteomes" id="UP000241808"/>
    </source>
</evidence>
<dbReference type="Pfam" id="PF06186">
    <property type="entry name" value="DUF992"/>
    <property type="match status" value="1"/>
</dbReference>
<dbReference type="Proteomes" id="UP000241808">
    <property type="component" value="Unassembled WGS sequence"/>
</dbReference>
<dbReference type="InterPro" id="IPR009333">
    <property type="entry name" value="DUF992"/>
</dbReference>
<evidence type="ECO:0000313" key="2">
    <source>
        <dbReference type="EMBL" id="PTM55222.1"/>
    </source>
</evidence>
<reference evidence="2 3" key="1">
    <citation type="submission" date="2018-04" db="EMBL/GenBank/DDBJ databases">
        <title>Genomic Encyclopedia of Archaeal and Bacterial Type Strains, Phase II (KMG-II): from individual species to whole genera.</title>
        <authorList>
            <person name="Goeker M."/>
        </authorList>
    </citation>
    <scope>NUCLEOTIDE SEQUENCE [LARGE SCALE GENOMIC DNA]</scope>
    <source>
        <strain evidence="2 3">DSM 25521</strain>
    </source>
</reference>
<feature type="chain" id="PRO_5015569926" evidence="1">
    <location>
        <begin position="26"/>
        <end position="164"/>
    </location>
</feature>
<sequence>MTRTLALAGAAALAATAMLAAPAEAQQRTTRVGVLQCEVAPAVGLVLGSRREMTCLFRPDRGRREAYAGAFTRVGLDVGITGRGVLAWTVFAPTRRLSPYQLAGSYTGASAQATVAVGLGANVLVGGSRDTVALQPLSVQAQTGANLALGVGNLTLQRAEMRRR</sequence>
<dbReference type="EMBL" id="PZZL01000005">
    <property type="protein sequence ID" value="PTM55222.1"/>
    <property type="molecule type" value="Genomic_DNA"/>
</dbReference>
<evidence type="ECO:0000256" key="1">
    <source>
        <dbReference type="SAM" id="SignalP"/>
    </source>
</evidence>
<name>A0A2T4Z372_9HYPH</name>
<proteinExistence type="predicted"/>
<keyword evidence="1" id="KW-0732">Signal</keyword>
<protein>
    <submittedName>
        <fullName evidence="2">Uncharacterized protein DUF992</fullName>
    </submittedName>
</protein>
<feature type="signal peptide" evidence="1">
    <location>
        <begin position="1"/>
        <end position="25"/>
    </location>
</feature>
<accession>A0A2T4Z372</accession>
<comment type="caution">
    <text evidence="2">The sequence shown here is derived from an EMBL/GenBank/DDBJ whole genome shotgun (WGS) entry which is preliminary data.</text>
</comment>
<keyword evidence="3" id="KW-1185">Reference proteome</keyword>
<dbReference type="AlphaFoldDB" id="A0A2T4Z372"/>
<dbReference type="RefSeq" id="WP_108178053.1">
    <property type="nucleotide sequence ID" value="NZ_PZZL01000005.1"/>
</dbReference>